<organism evidence="3 4">
    <name type="scientific">Podila minutissima</name>
    <dbReference type="NCBI Taxonomy" id="64525"/>
    <lineage>
        <taxon>Eukaryota</taxon>
        <taxon>Fungi</taxon>
        <taxon>Fungi incertae sedis</taxon>
        <taxon>Mucoromycota</taxon>
        <taxon>Mortierellomycotina</taxon>
        <taxon>Mortierellomycetes</taxon>
        <taxon>Mortierellales</taxon>
        <taxon>Mortierellaceae</taxon>
        <taxon>Podila</taxon>
    </lineage>
</organism>
<feature type="compositionally biased region" description="Acidic residues" evidence="1">
    <location>
        <begin position="419"/>
        <end position="428"/>
    </location>
</feature>
<sequence>MTPEYHHVDIPDSPVEPKPHLPLLPKNGAAPPSPTSTRPTPRKPWMILSLPLAIALVFTAGMCCLSVAKIKSALQSLEHLTMASASWPIMPLTSEEQTGPQQQLQQPSPFSVQQASESIVQKEGARSSLFAEDGCGDEEEDGEEGEYDNDEDEEEDEDEDDEEEESIEQSFQALEIITVEKGNLVKIVVVEEELLSVQDLVQFTTANAPVSNPVTLFRRRDQGDDQEDDETEDEDRQDLFPSKMNDDEASAQDEEEQREEEEEDKTSTSTSPIEDTEEEEPRHNHHQDQNTNLGGTGGNGPILLCSSRVCLPSLRDSILAKLSVQIRHVMDHLRNGQVMVQRMDTTAPFTKDLLVSSQSDLVQQLEEQIIKDLKDWVMGIKHSSTSSGNAINPHKKTPLFSTADAPSTESQKSNNNNNEGEDSEMDEATEISVEAETVFLGGEEEEGLGQEVTTSSVSTPGNDNEPEFRMVGLDLEDDDDDDEDHEYDIIKTPSKSKKKKTSSSRLRRRASSAREYFLSADKLLMQQEWSRWIAHWVHHAKLLVLSHTLATRTLNSMNQLAITDDNVPLADQRHWSWNLDKALATVMVASEMLCGGPTDPKDAEQFLQALSMPVTISSSSSSSSSSSGATPKIMTLTANAQKCIEAWKPDLEEILKKTATTTA</sequence>
<feature type="compositionally biased region" description="Acidic residues" evidence="1">
    <location>
        <begin position="224"/>
        <end position="236"/>
    </location>
</feature>
<name>A0A9P5SQV7_9FUNG</name>
<feature type="compositionally biased region" description="Basic residues" evidence="1">
    <location>
        <begin position="494"/>
        <end position="506"/>
    </location>
</feature>
<comment type="caution">
    <text evidence="3">The sequence shown here is derived from an EMBL/GenBank/DDBJ whole genome shotgun (WGS) entry which is preliminary data.</text>
</comment>
<feature type="region of interest" description="Disordered" evidence="1">
    <location>
        <begin position="441"/>
        <end position="506"/>
    </location>
</feature>
<gene>
    <name evidence="3" type="ORF">BG006_008968</name>
</gene>
<feature type="region of interest" description="Disordered" evidence="1">
    <location>
        <begin position="1"/>
        <end position="43"/>
    </location>
</feature>
<feature type="region of interest" description="Disordered" evidence="1">
    <location>
        <begin position="383"/>
        <end position="428"/>
    </location>
</feature>
<feature type="region of interest" description="Disordered" evidence="1">
    <location>
        <begin position="95"/>
        <end position="168"/>
    </location>
</feature>
<dbReference type="AlphaFoldDB" id="A0A9P5SQV7"/>
<feature type="compositionally biased region" description="Acidic residues" evidence="1">
    <location>
        <begin position="474"/>
        <end position="486"/>
    </location>
</feature>
<reference evidence="3" key="1">
    <citation type="journal article" date="2020" name="Fungal Divers.">
        <title>Resolving the Mortierellaceae phylogeny through synthesis of multi-gene phylogenetics and phylogenomics.</title>
        <authorList>
            <person name="Vandepol N."/>
            <person name="Liber J."/>
            <person name="Desiro A."/>
            <person name="Na H."/>
            <person name="Kennedy M."/>
            <person name="Barry K."/>
            <person name="Grigoriev I.V."/>
            <person name="Miller A.N."/>
            <person name="O'Donnell K."/>
            <person name="Stajich J.E."/>
            <person name="Bonito G."/>
        </authorList>
    </citation>
    <scope>NUCLEOTIDE SEQUENCE</scope>
    <source>
        <strain evidence="3">NVP1</strain>
    </source>
</reference>
<keyword evidence="2" id="KW-0472">Membrane</keyword>
<feature type="compositionally biased region" description="Polar residues" evidence="1">
    <location>
        <begin position="451"/>
        <end position="462"/>
    </location>
</feature>
<feature type="compositionally biased region" description="Basic and acidic residues" evidence="1">
    <location>
        <begin position="1"/>
        <end position="19"/>
    </location>
</feature>
<evidence type="ECO:0000313" key="3">
    <source>
        <dbReference type="EMBL" id="KAF9336348.1"/>
    </source>
</evidence>
<keyword evidence="4" id="KW-1185">Reference proteome</keyword>
<feature type="region of interest" description="Disordered" evidence="1">
    <location>
        <begin position="214"/>
        <end position="296"/>
    </location>
</feature>
<feature type="compositionally biased region" description="Acidic residues" evidence="1">
    <location>
        <begin position="247"/>
        <end position="264"/>
    </location>
</feature>
<evidence type="ECO:0000313" key="4">
    <source>
        <dbReference type="Proteomes" id="UP000696485"/>
    </source>
</evidence>
<dbReference type="Proteomes" id="UP000696485">
    <property type="component" value="Unassembled WGS sequence"/>
</dbReference>
<feature type="compositionally biased region" description="Low complexity" evidence="1">
    <location>
        <begin position="95"/>
        <end position="114"/>
    </location>
</feature>
<feature type="transmembrane region" description="Helical" evidence="2">
    <location>
        <begin position="45"/>
        <end position="68"/>
    </location>
</feature>
<evidence type="ECO:0000256" key="2">
    <source>
        <dbReference type="SAM" id="Phobius"/>
    </source>
</evidence>
<accession>A0A9P5SQV7</accession>
<protein>
    <recommendedName>
        <fullName evidence="5">Transmembrane protein</fullName>
    </recommendedName>
</protein>
<evidence type="ECO:0008006" key="5">
    <source>
        <dbReference type="Google" id="ProtNLM"/>
    </source>
</evidence>
<keyword evidence="2" id="KW-0812">Transmembrane</keyword>
<feature type="compositionally biased region" description="Polar residues" evidence="1">
    <location>
        <begin position="404"/>
        <end position="413"/>
    </location>
</feature>
<proteinExistence type="predicted"/>
<feature type="compositionally biased region" description="Acidic residues" evidence="1">
    <location>
        <begin position="134"/>
        <end position="167"/>
    </location>
</feature>
<keyword evidence="2" id="KW-1133">Transmembrane helix</keyword>
<dbReference type="EMBL" id="JAAAUY010000063">
    <property type="protein sequence ID" value="KAF9336348.1"/>
    <property type="molecule type" value="Genomic_DNA"/>
</dbReference>
<evidence type="ECO:0000256" key="1">
    <source>
        <dbReference type="SAM" id="MobiDB-lite"/>
    </source>
</evidence>